<dbReference type="SUPFAM" id="SSF53756">
    <property type="entry name" value="UDP-Glycosyltransferase/glycogen phosphorylase"/>
    <property type="match status" value="1"/>
</dbReference>
<organism evidence="4 5">
    <name type="scientific">Aeromicrobium senzhongii</name>
    <dbReference type="NCBI Taxonomy" id="2663859"/>
    <lineage>
        <taxon>Bacteria</taxon>
        <taxon>Bacillati</taxon>
        <taxon>Actinomycetota</taxon>
        <taxon>Actinomycetes</taxon>
        <taxon>Propionibacteriales</taxon>
        <taxon>Nocardioidaceae</taxon>
        <taxon>Aeromicrobium</taxon>
    </lineage>
</organism>
<protein>
    <submittedName>
        <fullName evidence="4">Glycosyltransferase</fullName>
    </submittedName>
</protein>
<proteinExistence type="predicted"/>
<dbReference type="Gene3D" id="3.40.50.2000">
    <property type="entry name" value="Glycogen Phosphorylase B"/>
    <property type="match status" value="2"/>
</dbReference>
<evidence type="ECO:0000313" key="5">
    <source>
        <dbReference type="Proteomes" id="UP000515871"/>
    </source>
</evidence>
<keyword evidence="1" id="KW-0328">Glycosyltransferase</keyword>
<reference evidence="4 5" key="1">
    <citation type="submission" date="2020-08" db="EMBL/GenBank/DDBJ databases">
        <title>Novel species in genus Aeromicrobium.</title>
        <authorList>
            <person name="Zhang G."/>
        </authorList>
    </citation>
    <scope>NUCLEOTIDE SEQUENCE [LARGE SCALE GENOMIC DNA]</scope>
    <source>
        <strain evidence="5">zg-629</strain>
    </source>
</reference>
<dbReference type="Pfam" id="PF00534">
    <property type="entry name" value="Glycos_transf_1"/>
    <property type="match status" value="1"/>
</dbReference>
<gene>
    <name evidence="4" type="ORF">H9L21_14690</name>
</gene>
<evidence type="ECO:0000259" key="3">
    <source>
        <dbReference type="Pfam" id="PF00534"/>
    </source>
</evidence>
<keyword evidence="5" id="KW-1185">Reference proteome</keyword>
<dbReference type="EMBL" id="CP060587">
    <property type="protein sequence ID" value="QNL94305.1"/>
    <property type="molecule type" value="Genomic_DNA"/>
</dbReference>
<dbReference type="InterPro" id="IPR001296">
    <property type="entry name" value="Glyco_trans_1"/>
</dbReference>
<sequence length="322" mass="35019">MAGDESDVTTLDLETAGLKELVVRRRDLADALKKAQPDVVVANSLRAAIALSFTPKRCAWAYYLRQDMSAGSVGRLRRAFVLYVVLPRFDTLIANSQWTLSTVPPKTRTKHRLAIASPLSGAEQLLDVEPIPSHPGTPLRVGWMGRVVDWKGLHVLIEALDLLHAQGVATTLQVAGSAIHEGSAYMEALQRAAQDRNFRIDFLGQVSDIRSFLSEQDVLAHTSVRPEPFGQVIIQGMAVGLPVIATDVGGPAEIIEDGLDGFRVAPGDPVALAEALRPLAADSALRRRVGMAAREKVRRQFTDRTLANELNKAIELTAARRS</sequence>
<dbReference type="PANTHER" id="PTHR12526">
    <property type="entry name" value="GLYCOSYLTRANSFERASE"/>
    <property type="match status" value="1"/>
</dbReference>
<dbReference type="RefSeq" id="WP_187411611.1">
    <property type="nucleotide sequence ID" value="NZ_CP060587.1"/>
</dbReference>
<dbReference type="PANTHER" id="PTHR12526:SF510">
    <property type="entry name" value="D-INOSITOL 3-PHOSPHATE GLYCOSYLTRANSFERASE"/>
    <property type="match status" value="1"/>
</dbReference>
<name>A0ABX6SYL4_9ACTN</name>
<keyword evidence="2" id="KW-0808">Transferase</keyword>
<accession>A0ABX6SYL4</accession>
<evidence type="ECO:0000256" key="2">
    <source>
        <dbReference type="ARBA" id="ARBA00022679"/>
    </source>
</evidence>
<dbReference type="Proteomes" id="UP000515871">
    <property type="component" value="Chromosome"/>
</dbReference>
<feature type="domain" description="Glycosyl transferase family 1" evidence="3">
    <location>
        <begin position="134"/>
        <end position="295"/>
    </location>
</feature>
<evidence type="ECO:0000313" key="4">
    <source>
        <dbReference type="EMBL" id="QNL94305.1"/>
    </source>
</evidence>
<evidence type="ECO:0000256" key="1">
    <source>
        <dbReference type="ARBA" id="ARBA00022676"/>
    </source>
</evidence>